<evidence type="ECO:0000313" key="12">
    <source>
        <dbReference type="EMBL" id="ARK31863.1"/>
    </source>
</evidence>
<dbReference type="Gene3D" id="1.10.443.10">
    <property type="entry name" value="Intergrase catalytic core"/>
    <property type="match status" value="1"/>
</dbReference>
<dbReference type="STRING" id="199441.BkAM31D_19600"/>
<feature type="domain" description="Core-binding (CB)" evidence="11">
    <location>
        <begin position="22"/>
        <end position="109"/>
    </location>
</feature>
<evidence type="ECO:0000259" key="11">
    <source>
        <dbReference type="PROSITE" id="PS51900"/>
    </source>
</evidence>
<keyword evidence="2" id="KW-0963">Cytoplasm</keyword>
<dbReference type="GO" id="GO:0015074">
    <property type="term" value="P:DNA integration"/>
    <property type="evidence" value="ECO:0007669"/>
    <property type="project" value="UniProtKB-KW"/>
</dbReference>
<evidence type="ECO:0000313" key="13">
    <source>
        <dbReference type="Proteomes" id="UP000193006"/>
    </source>
</evidence>
<evidence type="ECO:0000256" key="4">
    <source>
        <dbReference type="ARBA" id="ARBA00022829"/>
    </source>
</evidence>
<dbReference type="InterPro" id="IPR010998">
    <property type="entry name" value="Integrase_recombinase_N"/>
</dbReference>
<dbReference type="PANTHER" id="PTHR30349:SF77">
    <property type="entry name" value="TYROSINE RECOMBINASE XERC"/>
    <property type="match status" value="1"/>
</dbReference>
<proteinExistence type="predicted"/>
<keyword evidence="13" id="KW-1185">Reference proteome</keyword>
<dbReference type="GO" id="GO:0006310">
    <property type="term" value="P:DNA recombination"/>
    <property type="evidence" value="ECO:0007669"/>
    <property type="project" value="UniProtKB-KW"/>
</dbReference>
<dbReference type="Pfam" id="PF02899">
    <property type="entry name" value="Phage_int_SAM_1"/>
    <property type="match status" value="1"/>
</dbReference>
<keyword evidence="4" id="KW-0159">Chromosome partition</keyword>
<evidence type="ECO:0000256" key="3">
    <source>
        <dbReference type="ARBA" id="ARBA00022618"/>
    </source>
</evidence>
<dbReference type="RefSeq" id="WP_066156316.1">
    <property type="nucleotide sequence ID" value="NZ_CP020814.1"/>
</dbReference>
<name>A0A1X9MI10_9BACI</name>
<accession>A0A1X9MI10</accession>
<dbReference type="InterPro" id="IPR044068">
    <property type="entry name" value="CB"/>
</dbReference>
<dbReference type="PROSITE" id="PS51898">
    <property type="entry name" value="TYR_RECOMBINASE"/>
    <property type="match status" value="1"/>
</dbReference>
<dbReference type="Proteomes" id="UP000193006">
    <property type="component" value="Chromosome"/>
</dbReference>
<evidence type="ECO:0000259" key="10">
    <source>
        <dbReference type="PROSITE" id="PS51898"/>
    </source>
</evidence>
<feature type="domain" description="Tyr recombinase" evidence="10">
    <location>
        <begin position="130"/>
        <end position="309"/>
    </location>
</feature>
<dbReference type="SUPFAM" id="SSF56349">
    <property type="entry name" value="DNA breaking-rejoining enzymes"/>
    <property type="match status" value="1"/>
</dbReference>
<evidence type="ECO:0000256" key="6">
    <source>
        <dbReference type="ARBA" id="ARBA00023125"/>
    </source>
</evidence>
<dbReference type="GO" id="GO:0003677">
    <property type="term" value="F:DNA binding"/>
    <property type="evidence" value="ECO:0007669"/>
    <property type="project" value="UniProtKB-UniRule"/>
</dbReference>
<keyword evidence="8" id="KW-0131">Cell cycle</keyword>
<dbReference type="GO" id="GO:0051301">
    <property type="term" value="P:cell division"/>
    <property type="evidence" value="ECO:0007669"/>
    <property type="project" value="UniProtKB-KW"/>
</dbReference>
<dbReference type="InterPro" id="IPR011010">
    <property type="entry name" value="DNA_brk_join_enz"/>
</dbReference>
<comment type="subcellular location">
    <subcellularLocation>
        <location evidence="1">Cytoplasm</location>
    </subcellularLocation>
</comment>
<dbReference type="InterPro" id="IPR004107">
    <property type="entry name" value="Integrase_SAM-like_N"/>
</dbReference>
<keyword evidence="5" id="KW-0229">DNA integration</keyword>
<dbReference type="Pfam" id="PF00589">
    <property type="entry name" value="Phage_integrase"/>
    <property type="match status" value="1"/>
</dbReference>
<sequence length="319" mass="37148">MVRRKNKLTEEQLKSMGIETVNTFDGAIEILLKHCKIKNLRSHTVKFYRNELNAAKKILEKQKVDTSINKITDKIIRRNIIDYMSGEGKTITAINSRLRALKRLFNFLYSEDYLFSNPMSSIVLLKTEKRIQPTLTMSEIKNLLEQPDQSSFVGIRNFCILLLFLETGIRCFELANLKVKDVIFEENLILVSHTKNRKQRFVPFQEKMKRKLQDYIKLRGDIDEEALFVTVDNTALSKRKITEWITTYAKDANIEGPCSAHVLRYTFVKFAIKAEANLFVLQEIVGHSTLNQLRYYYSVYGNDITTEHKKFSIADKLLS</sequence>
<dbReference type="InterPro" id="IPR050090">
    <property type="entry name" value="Tyrosine_recombinase_XerCD"/>
</dbReference>
<protein>
    <submittedName>
        <fullName evidence="12">Tyrosine recombinase XerC</fullName>
    </submittedName>
</protein>
<dbReference type="InterPro" id="IPR013762">
    <property type="entry name" value="Integrase-like_cat_sf"/>
</dbReference>
<dbReference type="GO" id="GO:0005737">
    <property type="term" value="C:cytoplasm"/>
    <property type="evidence" value="ECO:0007669"/>
    <property type="project" value="UniProtKB-SubCell"/>
</dbReference>
<evidence type="ECO:0000256" key="2">
    <source>
        <dbReference type="ARBA" id="ARBA00022490"/>
    </source>
</evidence>
<dbReference type="KEGG" id="bkw:BkAM31D_19600"/>
<organism evidence="12 13">
    <name type="scientific">Halalkalibacter krulwichiae</name>
    <dbReference type="NCBI Taxonomy" id="199441"/>
    <lineage>
        <taxon>Bacteria</taxon>
        <taxon>Bacillati</taxon>
        <taxon>Bacillota</taxon>
        <taxon>Bacilli</taxon>
        <taxon>Bacillales</taxon>
        <taxon>Bacillaceae</taxon>
        <taxon>Halalkalibacter</taxon>
    </lineage>
</organism>
<dbReference type="PANTHER" id="PTHR30349">
    <property type="entry name" value="PHAGE INTEGRASE-RELATED"/>
    <property type="match status" value="1"/>
</dbReference>
<dbReference type="InterPro" id="IPR002104">
    <property type="entry name" value="Integrase_catalytic"/>
</dbReference>
<dbReference type="GO" id="GO:0007059">
    <property type="term" value="P:chromosome segregation"/>
    <property type="evidence" value="ECO:0007669"/>
    <property type="project" value="UniProtKB-KW"/>
</dbReference>
<evidence type="ECO:0000256" key="5">
    <source>
        <dbReference type="ARBA" id="ARBA00022908"/>
    </source>
</evidence>
<evidence type="ECO:0000256" key="8">
    <source>
        <dbReference type="ARBA" id="ARBA00023306"/>
    </source>
</evidence>
<gene>
    <name evidence="12" type="primary">xerC_5</name>
    <name evidence="12" type="ORF">BkAM31D_19600</name>
</gene>
<keyword evidence="3" id="KW-0132">Cell division</keyword>
<dbReference type="Gene3D" id="1.10.150.130">
    <property type="match status" value="1"/>
</dbReference>
<evidence type="ECO:0000256" key="1">
    <source>
        <dbReference type="ARBA" id="ARBA00004496"/>
    </source>
</evidence>
<evidence type="ECO:0000256" key="9">
    <source>
        <dbReference type="PROSITE-ProRule" id="PRU01248"/>
    </source>
</evidence>
<keyword evidence="7" id="KW-0233">DNA recombination</keyword>
<dbReference type="PROSITE" id="PS51900">
    <property type="entry name" value="CB"/>
    <property type="match status" value="1"/>
</dbReference>
<dbReference type="AlphaFoldDB" id="A0A1X9MI10"/>
<evidence type="ECO:0000256" key="7">
    <source>
        <dbReference type="ARBA" id="ARBA00023172"/>
    </source>
</evidence>
<dbReference type="EMBL" id="CP020814">
    <property type="protein sequence ID" value="ARK31863.1"/>
    <property type="molecule type" value="Genomic_DNA"/>
</dbReference>
<reference evidence="12 13" key="1">
    <citation type="submission" date="2017-04" db="EMBL/GenBank/DDBJ databases">
        <title>Bacillus krulwichiae AM31D Genome sequencing and assembly.</title>
        <authorList>
            <person name="Krulwich T.A."/>
            <person name="Anastor L."/>
            <person name="Ehrlich R."/>
            <person name="Ehrlich G.D."/>
            <person name="Janto B."/>
        </authorList>
    </citation>
    <scope>NUCLEOTIDE SEQUENCE [LARGE SCALE GENOMIC DNA]</scope>
    <source>
        <strain evidence="12 13">AM31D</strain>
    </source>
</reference>
<keyword evidence="6 9" id="KW-0238">DNA-binding</keyword>